<feature type="region of interest" description="Disordered" evidence="1">
    <location>
        <begin position="481"/>
        <end position="502"/>
    </location>
</feature>
<dbReference type="EMBL" id="JADGJQ010000093">
    <property type="protein sequence ID" value="KAJ3170835.1"/>
    <property type="molecule type" value="Genomic_DNA"/>
</dbReference>
<proteinExistence type="predicted"/>
<keyword evidence="3" id="KW-1185">Reference proteome</keyword>
<feature type="region of interest" description="Disordered" evidence="1">
    <location>
        <begin position="154"/>
        <end position="176"/>
    </location>
</feature>
<feature type="region of interest" description="Disordered" evidence="1">
    <location>
        <begin position="828"/>
        <end position="863"/>
    </location>
</feature>
<feature type="region of interest" description="Disordered" evidence="1">
    <location>
        <begin position="426"/>
        <end position="464"/>
    </location>
</feature>
<protein>
    <submittedName>
        <fullName evidence="2">Uncharacterized protein</fullName>
    </submittedName>
</protein>
<feature type="region of interest" description="Disordered" evidence="1">
    <location>
        <begin position="590"/>
        <end position="653"/>
    </location>
</feature>
<evidence type="ECO:0000256" key="1">
    <source>
        <dbReference type="SAM" id="MobiDB-lite"/>
    </source>
</evidence>
<organism evidence="2 3">
    <name type="scientific">Geranomyces variabilis</name>
    <dbReference type="NCBI Taxonomy" id="109894"/>
    <lineage>
        <taxon>Eukaryota</taxon>
        <taxon>Fungi</taxon>
        <taxon>Fungi incertae sedis</taxon>
        <taxon>Chytridiomycota</taxon>
        <taxon>Chytridiomycota incertae sedis</taxon>
        <taxon>Chytridiomycetes</taxon>
        <taxon>Spizellomycetales</taxon>
        <taxon>Powellomycetaceae</taxon>
        <taxon>Geranomyces</taxon>
    </lineage>
</organism>
<dbReference type="AlphaFoldDB" id="A0AAD5XM03"/>
<accession>A0AAD5XM03</accession>
<feature type="compositionally biased region" description="Polar residues" evidence="1">
    <location>
        <begin position="644"/>
        <end position="653"/>
    </location>
</feature>
<evidence type="ECO:0000313" key="2">
    <source>
        <dbReference type="EMBL" id="KAJ3170835.1"/>
    </source>
</evidence>
<dbReference type="Proteomes" id="UP001212152">
    <property type="component" value="Unassembled WGS sequence"/>
</dbReference>
<sequence length="1229" mass="131424">MTAVTSALQRNLFVDDQGPFRFGSHMHFASSPPSEAQVLTSVSAAQVPATASVDEMGLLELETDTDLTVEAAATSSPSNAVVVPPVSDLITAEFAPPGESAHVILLDGAAGYLSDLESVDGHESAEDLIEFEEISASNGPALKLEIETAAPATILQPEQPAGEEPNSKSLSVETEESPELSIFADADLIEYQEEEGDMEGEAVSESPIVREIDDELESPIGDEIDYLPLPCVLLSYRGTTHAVFNIYQGDLDLQPIFDEEHDGAVLFESPLTEFVSEVKAYFEIHTDVSLDFPQLDLNLNENLACMQTLSFNRVHEYLSSASMQGEATTLESEPLRVTLREENGSLTKRLEELETLAIDAGFVPLDEHSSESGSDGEMTDLHTSPINGHFFESDLQMQNDARQSPSTPINGISPLLGHEVDRIQAAEHASSSKRAGKLTKIRAVPDFSPRPPSRDDFAASDDDNLGAKRARKSVAFAGSLKNLAGPPTFEPPAALKTRTPSAQSLRPIFKSVTLNDVATGLIQKPPEPVVPAGFGQRAKSSQNLSAMPFAPSALAAQPSPLLTPTEAAYTTTASAGSLARGRRISSSVESGIPSALSGQEPAFTAPANPGSLARGMRLGSSGATGMPNASSSLVKPMSVGADSRSLQRSVSTAGSSDVLRIASTNLRVLTGAKSPQLEAAVSQLDDAAAGDAADREKRPSADQGVFLPILAPANANRVLPSASGRRAGQWVPSESNDGEEAQDFDDARDQDNGGEPPSNRAISGRSRSFVLSPSPPKEPRPRGNSLKWASDGGARKMNKPIWKPGGMDETAKAEFVKNKERARAVISAIGRRKPRTASDKENDEQEPDEAQTEPVLPLEPQPPLALIPHPPQKYKFDRKNVKFTIETPGSRPGSGLLDLEGRSLPPLPITSILMYDPPPIRSALRLSRPPKTRIRADGTVEVPDDEKAAEPEPNMAHSLRADFIRDFTLLSSHDTTQQDIEMQAMLRDVDAIGVSRAGWSSKAEMYNISPEEVRRMCKVFYTYLKSERLVQRGGLFGNDLGGKVVQVIGSSGSSAMVSFLKEKMAGLDRGRYLYAKAMVGHISRLSAMPLEICLLPHLAAALAPLLLPHHLVRPEKEQITPLIHVHDDRPIPGFRSRPPSPPLQSPAIFPFSFFPPVPAVTAAAALLADEAEQERRASEDVAFGSVGAVSEGDDAAVVPFIMPLGPAATALMVMAENFDAIFGGARGNG</sequence>
<reference evidence="2" key="1">
    <citation type="submission" date="2020-05" db="EMBL/GenBank/DDBJ databases">
        <title>Phylogenomic resolution of chytrid fungi.</title>
        <authorList>
            <person name="Stajich J.E."/>
            <person name="Amses K."/>
            <person name="Simmons R."/>
            <person name="Seto K."/>
            <person name="Myers J."/>
            <person name="Bonds A."/>
            <person name="Quandt C.A."/>
            <person name="Barry K."/>
            <person name="Liu P."/>
            <person name="Grigoriev I."/>
            <person name="Longcore J.E."/>
            <person name="James T.Y."/>
        </authorList>
    </citation>
    <scope>NUCLEOTIDE SEQUENCE</scope>
    <source>
        <strain evidence="2">JEL0379</strain>
    </source>
</reference>
<comment type="caution">
    <text evidence="2">The sequence shown here is derived from an EMBL/GenBank/DDBJ whole genome shotgun (WGS) entry which is preliminary data.</text>
</comment>
<name>A0AAD5XM03_9FUNG</name>
<evidence type="ECO:0000313" key="3">
    <source>
        <dbReference type="Proteomes" id="UP001212152"/>
    </source>
</evidence>
<feature type="compositionally biased region" description="Acidic residues" evidence="1">
    <location>
        <begin position="841"/>
        <end position="851"/>
    </location>
</feature>
<feature type="region of interest" description="Disordered" evidence="1">
    <location>
        <begin position="720"/>
        <end position="806"/>
    </location>
</feature>
<feature type="compositionally biased region" description="Polar residues" evidence="1">
    <location>
        <begin position="621"/>
        <end position="633"/>
    </location>
</feature>
<gene>
    <name evidence="2" type="ORF">HDU87_008721</name>
</gene>